<evidence type="ECO:0000256" key="2">
    <source>
        <dbReference type="PIRSR" id="PIRSR000097-2"/>
    </source>
</evidence>
<dbReference type="SUPFAM" id="SSF51430">
    <property type="entry name" value="NAD(P)-linked oxidoreductase"/>
    <property type="match status" value="1"/>
</dbReference>
<evidence type="ECO:0000256" key="1">
    <source>
        <dbReference type="PIRSR" id="PIRSR000097-1"/>
    </source>
</evidence>
<evidence type="ECO:0000313" key="6">
    <source>
        <dbReference type="Proteomes" id="UP000298061"/>
    </source>
</evidence>
<sequence>MTISGADIPYFTLNNGTKVPSVGMGCWMGEPGGGEAVKDMCVKALAAAGYSNEEQVGAALRESGVPREEMFVTTKLAFDHINVRERFEESLAKLGLDYIDLYLVHWPLAMNDGKFGETFPPDQFPTIIDTWKETEKLLDTGKVKSIGVSNFSIKTLTELLPHCKVIPATNQVELHPYLPQHRLKQFCESRGILLTAYSPLGQPPPADKQTSTPALFSDTTINALAKKYNATTAQVLISWCVQRGVICIPKSANVERMTKNITLVKFDDADMQTIDNLHKEEGKHRQLIIYPWSQPREVFGYKYEWLGWNRTAEGIVLDDE</sequence>
<dbReference type="InterPro" id="IPR023210">
    <property type="entry name" value="NADP_OxRdtase_dom"/>
</dbReference>
<dbReference type="STRING" id="135208.A0A4Z0A460"/>
<dbReference type="InterPro" id="IPR018170">
    <property type="entry name" value="Aldo/ket_reductase_CS"/>
</dbReference>
<feature type="binding site" evidence="2">
    <location>
        <position position="105"/>
    </location>
    <ligand>
        <name>substrate</name>
    </ligand>
</feature>
<feature type="domain" description="NADP-dependent oxidoreductase" evidence="4">
    <location>
        <begin position="47"/>
        <end position="277"/>
    </location>
</feature>
<evidence type="ECO:0000259" key="4">
    <source>
        <dbReference type="Pfam" id="PF00248"/>
    </source>
</evidence>
<dbReference type="PANTHER" id="PTHR11732">
    <property type="entry name" value="ALDO/KETO REDUCTASE"/>
    <property type="match status" value="1"/>
</dbReference>
<evidence type="ECO:0000313" key="5">
    <source>
        <dbReference type="EMBL" id="TFY81113.1"/>
    </source>
</evidence>
<dbReference type="PRINTS" id="PR00069">
    <property type="entry name" value="ALDKETRDTASE"/>
</dbReference>
<dbReference type="Proteomes" id="UP000298061">
    <property type="component" value="Unassembled WGS sequence"/>
</dbReference>
<protein>
    <recommendedName>
        <fullName evidence="4">NADP-dependent oxidoreductase domain-containing protein</fullName>
    </recommendedName>
</protein>
<dbReference type="InterPro" id="IPR020471">
    <property type="entry name" value="AKR"/>
</dbReference>
<feature type="site" description="Lowers pKa of active site Tyr" evidence="3">
    <location>
        <position position="75"/>
    </location>
</feature>
<accession>A0A4Z0A460</accession>
<comment type="caution">
    <text evidence="5">The sequence shown here is derived from an EMBL/GenBank/DDBJ whole genome shotgun (WGS) entry which is preliminary data.</text>
</comment>
<name>A0A4Z0A460_9AGAM</name>
<dbReference type="CDD" id="cd19071">
    <property type="entry name" value="AKR_AKR1-5-like"/>
    <property type="match status" value="1"/>
</dbReference>
<dbReference type="InterPro" id="IPR036812">
    <property type="entry name" value="NAD(P)_OxRdtase_dom_sf"/>
</dbReference>
<dbReference type="Pfam" id="PF00248">
    <property type="entry name" value="Aldo_ket_red"/>
    <property type="match status" value="1"/>
</dbReference>
<gene>
    <name evidence="5" type="ORF">EWM64_g2899</name>
</gene>
<dbReference type="PIRSF" id="PIRSF000097">
    <property type="entry name" value="AKR"/>
    <property type="match status" value="1"/>
</dbReference>
<dbReference type="Gene3D" id="3.20.20.100">
    <property type="entry name" value="NADP-dependent oxidoreductase domain"/>
    <property type="match status" value="1"/>
</dbReference>
<reference evidence="5 6" key="1">
    <citation type="submission" date="2019-02" db="EMBL/GenBank/DDBJ databases">
        <title>Genome sequencing of the rare red list fungi Hericium alpestre (H. flagellum).</title>
        <authorList>
            <person name="Buettner E."/>
            <person name="Kellner H."/>
        </authorList>
    </citation>
    <scope>NUCLEOTIDE SEQUENCE [LARGE SCALE GENOMIC DNA]</scope>
    <source>
        <strain evidence="5 6">DSM 108284</strain>
    </source>
</reference>
<keyword evidence="6" id="KW-1185">Reference proteome</keyword>
<evidence type="ECO:0000256" key="3">
    <source>
        <dbReference type="PIRSR" id="PIRSR000097-3"/>
    </source>
</evidence>
<dbReference type="AlphaFoldDB" id="A0A4Z0A460"/>
<dbReference type="OrthoDB" id="5945798at2759"/>
<organism evidence="5 6">
    <name type="scientific">Hericium alpestre</name>
    <dbReference type="NCBI Taxonomy" id="135208"/>
    <lineage>
        <taxon>Eukaryota</taxon>
        <taxon>Fungi</taxon>
        <taxon>Dikarya</taxon>
        <taxon>Basidiomycota</taxon>
        <taxon>Agaricomycotina</taxon>
        <taxon>Agaricomycetes</taxon>
        <taxon>Russulales</taxon>
        <taxon>Hericiaceae</taxon>
        <taxon>Hericium</taxon>
    </lineage>
</organism>
<dbReference type="GO" id="GO:0016491">
    <property type="term" value="F:oxidoreductase activity"/>
    <property type="evidence" value="ECO:0007669"/>
    <property type="project" value="InterPro"/>
</dbReference>
<proteinExistence type="predicted"/>
<feature type="active site" description="Proton donor" evidence="1">
    <location>
        <position position="50"/>
    </location>
</feature>
<dbReference type="EMBL" id="SFCI01000249">
    <property type="protein sequence ID" value="TFY81113.1"/>
    <property type="molecule type" value="Genomic_DNA"/>
</dbReference>
<dbReference type="PROSITE" id="PS00063">
    <property type="entry name" value="ALDOKETO_REDUCTASE_3"/>
    <property type="match status" value="1"/>
</dbReference>